<dbReference type="Pfam" id="PF12171">
    <property type="entry name" value="zf-C2H2_jaz"/>
    <property type="match status" value="1"/>
</dbReference>
<dbReference type="GO" id="GO:0005739">
    <property type="term" value="C:mitochondrion"/>
    <property type="evidence" value="ECO:0007669"/>
    <property type="project" value="TreeGrafter"/>
</dbReference>
<evidence type="ECO:0000256" key="21">
    <source>
        <dbReference type="ARBA" id="ARBA00041725"/>
    </source>
</evidence>
<keyword evidence="12" id="KW-0378">Hydrolase</keyword>
<dbReference type="Gene3D" id="3.20.20.220">
    <property type="match status" value="2"/>
</dbReference>
<evidence type="ECO:0000256" key="11">
    <source>
        <dbReference type="ARBA" id="ARBA00022771"/>
    </source>
</evidence>
<dbReference type="InterPro" id="IPR002872">
    <property type="entry name" value="Proline_DH_dom"/>
</dbReference>
<evidence type="ECO:0000256" key="17">
    <source>
        <dbReference type="ARBA" id="ARBA00023062"/>
    </source>
</evidence>
<dbReference type="GO" id="GO:0005509">
    <property type="term" value="F:calcium ion binding"/>
    <property type="evidence" value="ECO:0007669"/>
    <property type="project" value="InterPro"/>
</dbReference>
<evidence type="ECO:0000256" key="18">
    <source>
        <dbReference type="ARBA" id="ARBA00023242"/>
    </source>
</evidence>
<dbReference type="InterPro" id="IPR006941">
    <property type="entry name" value="RNase_CAF1"/>
</dbReference>
<dbReference type="GO" id="GO:0010133">
    <property type="term" value="P:L-proline catabolic process to L-glutamate"/>
    <property type="evidence" value="ECO:0007669"/>
    <property type="project" value="TreeGrafter"/>
</dbReference>
<dbReference type="NCBIfam" id="TIGR02244">
    <property type="entry name" value="HAD-IG-Ncltidse"/>
    <property type="match status" value="1"/>
</dbReference>
<dbReference type="Proteomes" id="UP001175271">
    <property type="component" value="Unassembled WGS sequence"/>
</dbReference>
<dbReference type="Gene3D" id="3.40.50.1000">
    <property type="entry name" value="HAD superfamily/HAD-like"/>
    <property type="match status" value="1"/>
</dbReference>
<comment type="similarity">
    <text evidence="5">Belongs to the CAF1 family.</text>
</comment>
<dbReference type="InterPro" id="IPR023214">
    <property type="entry name" value="HAD_sf"/>
</dbReference>
<feature type="region of interest" description="Disordered" evidence="26">
    <location>
        <begin position="277"/>
        <end position="324"/>
    </location>
</feature>
<comment type="function">
    <text evidence="22">Involved in pre-60S ribosomal particles maturation by promoting the nuclear export of the 60S ribosome.</text>
</comment>
<evidence type="ECO:0000256" key="24">
    <source>
        <dbReference type="ARBA" id="ARBA00068297"/>
    </source>
</evidence>
<dbReference type="Pfam" id="PF05761">
    <property type="entry name" value="5_nucleotid"/>
    <property type="match status" value="1"/>
</dbReference>
<dbReference type="InterPro" id="IPR013087">
    <property type="entry name" value="Znf_C2H2_type"/>
</dbReference>
<accession>A0AA39LIU4</accession>
<dbReference type="PROSITE" id="PS00028">
    <property type="entry name" value="ZINC_FINGER_C2H2_1"/>
    <property type="match status" value="1"/>
</dbReference>
<dbReference type="InterPro" id="IPR018247">
    <property type="entry name" value="EF_Hand_1_Ca_BS"/>
</dbReference>
<evidence type="ECO:0000313" key="30">
    <source>
        <dbReference type="Proteomes" id="UP001175271"/>
    </source>
</evidence>
<evidence type="ECO:0000256" key="9">
    <source>
        <dbReference type="ARBA" id="ARBA00022517"/>
    </source>
</evidence>
<dbReference type="InterPro" id="IPR011992">
    <property type="entry name" value="EF-hand-dom_pair"/>
</dbReference>
<keyword evidence="13" id="KW-0862">Zinc</keyword>
<dbReference type="InterPro" id="IPR003604">
    <property type="entry name" value="Matrin/U1-like-C_Znf_C2H2"/>
</dbReference>
<keyword evidence="11 25" id="KW-0863">Zinc-finger</keyword>
<dbReference type="SUPFAM" id="SSF53098">
    <property type="entry name" value="Ribonuclease H-like"/>
    <property type="match status" value="1"/>
</dbReference>
<comment type="similarity">
    <text evidence="4">Belongs to the proline oxidase family.</text>
</comment>
<dbReference type="PANTHER" id="PTHR13914">
    <property type="entry name" value="PROLINE OXIDASE"/>
    <property type="match status" value="1"/>
</dbReference>
<evidence type="ECO:0000256" key="8">
    <source>
        <dbReference type="ARBA" id="ARBA00022490"/>
    </source>
</evidence>
<dbReference type="GO" id="GO:0016787">
    <property type="term" value="F:hydrolase activity"/>
    <property type="evidence" value="ECO:0007669"/>
    <property type="project" value="UniProtKB-KW"/>
</dbReference>
<evidence type="ECO:0000256" key="3">
    <source>
        <dbReference type="ARBA" id="ARBA00004739"/>
    </source>
</evidence>
<evidence type="ECO:0000256" key="19">
    <source>
        <dbReference type="ARBA" id="ARBA00038064"/>
    </source>
</evidence>
<dbReference type="GO" id="GO:0008270">
    <property type="term" value="F:zinc ion binding"/>
    <property type="evidence" value="ECO:0007669"/>
    <property type="project" value="UniProtKB-KW"/>
</dbReference>
<evidence type="ECO:0000256" key="20">
    <source>
        <dbReference type="ARBA" id="ARBA00041059"/>
    </source>
</evidence>
<dbReference type="GO" id="GO:0004657">
    <property type="term" value="F:proline dehydrogenase activity"/>
    <property type="evidence" value="ECO:0007669"/>
    <property type="project" value="UniProtKB-EC"/>
</dbReference>
<dbReference type="InterPro" id="IPR022755">
    <property type="entry name" value="Znf_C2H2_jaz"/>
</dbReference>
<dbReference type="GO" id="GO:0071949">
    <property type="term" value="F:FAD binding"/>
    <property type="evidence" value="ECO:0007669"/>
    <property type="project" value="TreeGrafter"/>
</dbReference>
<comment type="similarity">
    <text evidence="6">Belongs to the 5'(3')-deoxyribonucleotidase family.</text>
</comment>
<dbReference type="EC" id="1.5.5.2" evidence="7"/>
<dbReference type="PANTHER" id="PTHR13914:SF0">
    <property type="entry name" value="PROLINE DEHYDROGENASE 1, MITOCHONDRIAL"/>
    <property type="match status" value="1"/>
</dbReference>
<dbReference type="PROSITE" id="PS50222">
    <property type="entry name" value="EF_HAND_2"/>
    <property type="match status" value="1"/>
</dbReference>
<evidence type="ECO:0000256" key="16">
    <source>
        <dbReference type="ARBA" id="ARBA00023002"/>
    </source>
</evidence>
<dbReference type="EMBL" id="JAUCMV010000005">
    <property type="protein sequence ID" value="KAK0398644.1"/>
    <property type="molecule type" value="Genomic_DNA"/>
</dbReference>
<keyword evidence="10" id="KW-0479">Metal-binding</keyword>
<dbReference type="SUPFAM" id="SSF56784">
    <property type="entry name" value="HAD-like"/>
    <property type="match status" value="1"/>
</dbReference>
<dbReference type="InterPro" id="IPR036236">
    <property type="entry name" value="Znf_C2H2_sf"/>
</dbReference>
<evidence type="ECO:0000256" key="26">
    <source>
        <dbReference type="SAM" id="MobiDB-lite"/>
    </source>
</evidence>
<dbReference type="GO" id="GO:0005634">
    <property type="term" value="C:nucleus"/>
    <property type="evidence" value="ECO:0007669"/>
    <property type="project" value="UniProtKB-SubCell"/>
</dbReference>
<evidence type="ECO:0000256" key="10">
    <source>
        <dbReference type="ARBA" id="ARBA00022723"/>
    </source>
</evidence>
<gene>
    <name evidence="29" type="ORF">QR680_002689</name>
</gene>
<evidence type="ECO:0000256" key="23">
    <source>
        <dbReference type="ARBA" id="ARBA00065398"/>
    </source>
</evidence>
<name>A0AA39LIU4_9BILA</name>
<comment type="similarity">
    <text evidence="19">Belongs to the ZNF593/BUD20 C2H2-type zinc-finger protein family.</text>
</comment>
<dbReference type="Gene3D" id="3.30.420.10">
    <property type="entry name" value="Ribonuclease H-like superfamily/Ribonuclease H"/>
    <property type="match status" value="1"/>
</dbReference>
<keyword evidence="16" id="KW-0560">Oxidoreductase</keyword>
<keyword evidence="15" id="KW-0460">Magnesium</keyword>
<evidence type="ECO:0000256" key="12">
    <source>
        <dbReference type="ARBA" id="ARBA00022801"/>
    </source>
</evidence>
<dbReference type="InterPro" id="IPR015659">
    <property type="entry name" value="Proline_oxidase"/>
</dbReference>
<dbReference type="InterPro" id="IPR029041">
    <property type="entry name" value="FAD-linked_oxidoreductase-like"/>
</dbReference>
<dbReference type="Pfam" id="PF01619">
    <property type="entry name" value="Pro_dh"/>
    <property type="match status" value="1"/>
</dbReference>
<comment type="subunit">
    <text evidence="23">Associates with pre-60S ribosomal particles; released from the pre-60S particle very early in the cytoplasm.</text>
</comment>
<dbReference type="SMART" id="SM00451">
    <property type="entry name" value="ZnF_U1"/>
    <property type="match status" value="1"/>
</dbReference>
<dbReference type="Pfam" id="PF04857">
    <property type="entry name" value="CAF1"/>
    <property type="match status" value="1"/>
</dbReference>
<keyword evidence="8" id="KW-0963">Cytoplasm</keyword>
<evidence type="ECO:0000256" key="6">
    <source>
        <dbReference type="ARBA" id="ARBA00009589"/>
    </source>
</evidence>
<evidence type="ECO:0000256" key="13">
    <source>
        <dbReference type="ARBA" id="ARBA00022833"/>
    </source>
</evidence>
<reference evidence="29" key="1">
    <citation type="submission" date="2023-06" db="EMBL/GenBank/DDBJ databases">
        <title>Genomic analysis of the entomopathogenic nematode Steinernema hermaphroditum.</title>
        <authorList>
            <person name="Schwarz E.M."/>
            <person name="Heppert J.K."/>
            <person name="Baniya A."/>
            <person name="Schwartz H.T."/>
            <person name="Tan C.-H."/>
            <person name="Antoshechkin I."/>
            <person name="Sternberg P.W."/>
            <person name="Goodrich-Blair H."/>
            <person name="Dillman A.R."/>
        </authorList>
    </citation>
    <scope>NUCLEOTIDE SEQUENCE</scope>
    <source>
        <strain evidence="29">PS9179</strain>
        <tissue evidence="29">Whole animal</tissue>
    </source>
</reference>
<evidence type="ECO:0000256" key="15">
    <source>
        <dbReference type="ARBA" id="ARBA00022842"/>
    </source>
</evidence>
<dbReference type="InterPro" id="IPR012337">
    <property type="entry name" value="RNaseH-like_sf"/>
</dbReference>
<dbReference type="PROSITE" id="PS50157">
    <property type="entry name" value="ZINC_FINGER_C2H2_2"/>
    <property type="match status" value="1"/>
</dbReference>
<dbReference type="GO" id="GO:0003676">
    <property type="term" value="F:nucleic acid binding"/>
    <property type="evidence" value="ECO:0007669"/>
    <property type="project" value="InterPro"/>
</dbReference>
<dbReference type="InterPro" id="IPR002048">
    <property type="entry name" value="EF_hand_dom"/>
</dbReference>
<evidence type="ECO:0000313" key="29">
    <source>
        <dbReference type="EMBL" id="KAK0398644.1"/>
    </source>
</evidence>
<dbReference type="InterPro" id="IPR036397">
    <property type="entry name" value="RNaseH_sf"/>
</dbReference>
<dbReference type="PROSITE" id="PS00018">
    <property type="entry name" value="EF_HAND_1"/>
    <property type="match status" value="1"/>
</dbReference>
<evidence type="ECO:0000259" key="27">
    <source>
        <dbReference type="PROSITE" id="PS50157"/>
    </source>
</evidence>
<evidence type="ECO:0000256" key="1">
    <source>
        <dbReference type="ARBA" id="ARBA00004123"/>
    </source>
</evidence>
<evidence type="ECO:0000256" key="2">
    <source>
        <dbReference type="ARBA" id="ARBA00004496"/>
    </source>
</evidence>
<dbReference type="GO" id="GO:0043021">
    <property type="term" value="F:ribonucleoprotein complex binding"/>
    <property type="evidence" value="ECO:0007669"/>
    <property type="project" value="UniProtKB-ARBA"/>
</dbReference>
<protein>
    <recommendedName>
        <fullName evidence="20">Proline dehydrogenase 1, mitochondrial</fullName>
        <ecNumber evidence="7">1.5.5.2</ecNumber>
    </recommendedName>
    <alternativeName>
        <fullName evidence="21">Proline oxidase</fullName>
    </alternativeName>
    <alternativeName>
        <fullName evidence="24">Zinc finger protein 593 homolog</fullName>
    </alternativeName>
</protein>
<evidence type="ECO:0000259" key="28">
    <source>
        <dbReference type="PROSITE" id="PS50222"/>
    </source>
</evidence>
<sequence length="1433" mass="164582">MTVDVKINDVWSHNLDKEFERIRTLIEEYPYVAMDTEFPGVVATPLGQFKSKEDFNYQQVSCNVNMLKLIQVGFALMNENGELPPGGDVWQFNFHFSLTSDMYSQESVDLLRNAGIDFERHQSDGIRMNDFGEYLTTSGLVVDEKVTWITFHSGYDFGYLIRSIMLCDLPNNEESFFKFHRSLFPSSYDIKMITKMPGILSTQFHGGLQEIADQLQVKRNGTQHQAGSDSLLTAQTFFRIKELFFSENWDQVAPRVNGLLYGLGSSLSHSNAPVYPMYPRMTTPSPHPQLSRARDRDDSTGSPNTTRGTIMPNNRANKGRKRKGKDIDQIHEDLKPEKAAKLQNQEVDYDLPGNGQHYCIECNRYFEDEKAVSTHKKTKVHKYRLKQLKEKPYSQKEADAAGVYGFDYDYTLAVYTRELSPLIYNLAINRLVTRLKYPEGLLKIPYDPTFAIRGLHYDIDHSCLLKVDAFNQIQKGTVYRGRKKLTDDEVMNVYGGFTLPDEKGRNLPQLIDLFSLPWAGLLATVVQYFDDNNISFDPVCLYQDVAEAVRQVHVTGEMYASVGANMEKYVHHNVGLKEYLDRLHGNGKELFMVTNSPFSFMNIGMCYMLGEDWRRLFKYIVVSAKKPNFFQGKAPFRLYLEKEDSLWYERVTDLEPGRIYSGGNITDFSKKARFKNDGVLYFGDHIYTDLADPMLQLGWHTAAIVPELAREIRAQNHEQFRVAITWLELLTSLIEAYQCAEPADDEGRAEFRKWILERRMLRQKTKAMFNPQFGSMFRTYHNMTYFSRRLGRLSDIYTSRLPNMLKYSDEHTFFPRRNALPHETHLHIMHVQAPIDDDDVLLEAETGAATAHSALSPAAAKEIETCYGKLDLTFENTKEAFKSKSNFDLIRGLVVLRLCTVDFLVQNNQKILQYLRKALGANLFKSVLKSSFYGQFVAGETRVEVEPTVGKLARFGVKSILDYSVEADISQEEAEEKAVEGAVGEASNPPEVIVESGIIDEQTVTEIHERYTVHKEFGDRRTDVVAARTYFYAGERDCDRNRDIFLQSIDAVAETTRSQGWAAIKLTALGRPQLLLKISEMMAQTQNFYRALTGSSYENLVLSRMSHDEFIQRIKDFGIKADSRQLRELIQTIDFDDDGFVDFHDWGTLLDEKKKLGEMFQVLNIKTGKLEPLIDDLTEREEGEFANMVHRMVDVAEHAVSKGVRIMIDAEQTYFQPAISRLALAMMRRYNKERGNIFNTYQAYLKNALCNIEIDMHLARRENFHFGCKLVRGAYMDQERKRAEAIGYDDPINPNFEATSAMYDKCMRRIIEERSVRGPGHVSVMVASHNEDAIRNAVQLMKENNIAPSERVICFAQLYGMCDQVSFSLGQAGYSVYKYLPYGPVEDVLPYLSRRALENGGMLKKVERERNLMWRELKRRYAGGQFLHPIARS</sequence>
<evidence type="ECO:0000256" key="22">
    <source>
        <dbReference type="ARBA" id="ARBA00057732"/>
    </source>
</evidence>
<dbReference type="InterPro" id="IPR036412">
    <property type="entry name" value="HAD-like_sf"/>
</dbReference>
<dbReference type="InterPro" id="IPR008380">
    <property type="entry name" value="HAD-SF_hydro_IG_5-nucl"/>
</dbReference>
<comment type="subcellular location">
    <subcellularLocation>
        <location evidence="2">Cytoplasm</location>
    </subcellularLocation>
    <subcellularLocation>
        <location evidence="1">Nucleus</location>
    </subcellularLocation>
</comment>
<dbReference type="Gene3D" id="3.30.160.60">
    <property type="entry name" value="Classic Zinc Finger"/>
    <property type="match status" value="1"/>
</dbReference>
<feature type="domain" description="EF-hand" evidence="28">
    <location>
        <begin position="1121"/>
        <end position="1156"/>
    </location>
</feature>
<feature type="compositionally biased region" description="Polar residues" evidence="26">
    <location>
        <begin position="300"/>
        <end position="312"/>
    </location>
</feature>
<keyword evidence="14" id="KW-0106">Calcium</keyword>
<organism evidence="29 30">
    <name type="scientific">Steinernema hermaphroditum</name>
    <dbReference type="NCBI Taxonomy" id="289476"/>
    <lineage>
        <taxon>Eukaryota</taxon>
        <taxon>Metazoa</taxon>
        <taxon>Ecdysozoa</taxon>
        <taxon>Nematoda</taxon>
        <taxon>Chromadorea</taxon>
        <taxon>Rhabditida</taxon>
        <taxon>Tylenchina</taxon>
        <taxon>Panagrolaimomorpha</taxon>
        <taxon>Strongyloidoidea</taxon>
        <taxon>Steinernematidae</taxon>
        <taxon>Steinernema</taxon>
    </lineage>
</organism>
<dbReference type="SUPFAM" id="SSF47473">
    <property type="entry name" value="EF-hand"/>
    <property type="match status" value="1"/>
</dbReference>
<keyword evidence="18" id="KW-0539">Nucleus</keyword>
<dbReference type="FunFam" id="3.20.20.220:FF:000012">
    <property type="entry name" value="Proline dehydrogenase"/>
    <property type="match status" value="1"/>
</dbReference>
<keyword evidence="17" id="KW-0642">Proline metabolism</keyword>
<comment type="pathway">
    <text evidence="3">Amino-acid degradation; L-proline degradation into L-glutamate; L-glutamate from L-proline: step 1/2.</text>
</comment>
<proteinExistence type="inferred from homology"/>
<keyword evidence="30" id="KW-1185">Reference proteome</keyword>
<evidence type="ECO:0000256" key="5">
    <source>
        <dbReference type="ARBA" id="ARBA00008372"/>
    </source>
</evidence>
<dbReference type="GO" id="GO:0042254">
    <property type="term" value="P:ribosome biogenesis"/>
    <property type="evidence" value="ECO:0007669"/>
    <property type="project" value="UniProtKB-KW"/>
</dbReference>
<feature type="domain" description="C2H2-type" evidence="27">
    <location>
        <begin position="357"/>
        <end position="381"/>
    </location>
</feature>
<evidence type="ECO:0000256" key="14">
    <source>
        <dbReference type="ARBA" id="ARBA00022837"/>
    </source>
</evidence>
<dbReference type="FunFam" id="3.30.160.60:FF:000299">
    <property type="entry name" value="Zinc finger protein 593"/>
    <property type="match status" value="1"/>
</dbReference>
<keyword evidence="9" id="KW-0690">Ribosome biogenesis</keyword>
<evidence type="ECO:0000256" key="25">
    <source>
        <dbReference type="PROSITE-ProRule" id="PRU00042"/>
    </source>
</evidence>
<dbReference type="SUPFAM" id="SSF51730">
    <property type="entry name" value="FAD-linked oxidoreductase"/>
    <property type="match status" value="1"/>
</dbReference>
<evidence type="ECO:0000256" key="7">
    <source>
        <dbReference type="ARBA" id="ARBA00012695"/>
    </source>
</evidence>
<comment type="caution">
    <text evidence="29">The sequence shown here is derived from an EMBL/GenBank/DDBJ whole genome shotgun (WGS) entry which is preliminary data.</text>
</comment>
<dbReference type="SUPFAM" id="SSF57667">
    <property type="entry name" value="beta-beta-alpha zinc fingers"/>
    <property type="match status" value="1"/>
</dbReference>
<evidence type="ECO:0000256" key="4">
    <source>
        <dbReference type="ARBA" id="ARBA00005869"/>
    </source>
</evidence>